<dbReference type="Proteomes" id="UP000559256">
    <property type="component" value="Unassembled WGS sequence"/>
</dbReference>
<feature type="compositionally biased region" description="Polar residues" evidence="1">
    <location>
        <begin position="33"/>
        <end position="47"/>
    </location>
</feature>
<feature type="region of interest" description="Disordered" evidence="1">
    <location>
        <begin position="134"/>
        <end position="164"/>
    </location>
</feature>
<keyword evidence="3" id="KW-1185">Reference proteome</keyword>
<accession>A0A8H5BT72</accession>
<sequence>MLSSVHAKVCPAASASATGKLSWPDKYAHNPGLPSQTSDTLNSLPSPSNSEDVCKCIARKREVPAWLTAISGGIYRSNPNPICISSDASTTLTPTPTFAHCKFSFSNTDRVTTKLNELSISSANAAPALSLNHNISNAGASDSDAKGEERAKRVTDAVNGASRG</sequence>
<dbReference type="EMBL" id="JAACJM010000345">
    <property type="protein sequence ID" value="KAF5329120.1"/>
    <property type="molecule type" value="Genomic_DNA"/>
</dbReference>
<dbReference type="AlphaFoldDB" id="A0A8H5BT72"/>
<evidence type="ECO:0000256" key="1">
    <source>
        <dbReference type="SAM" id="MobiDB-lite"/>
    </source>
</evidence>
<feature type="compositionally biased region" description="Basic and acidic residues" evidence="1">
    <location>
        <begin position="143"/>
        <end position="155"/>
    </location>
</feature>
<reference evidence="2 3" key="1">
    <citation type="journal article" date="2020" name="ISME J.">
        <title>Uncovering the hidden diversity of litter-decomposition mechanisms in mushroom-forming fungi.</title>
        <authorList>
            <person name="Floudas D."/>
            <person name="Bentzer J."/>
            <person name="Ahren D."/>
            <person name="Johansson T."/>
            <person name="Persson P."/>
            <person name="Tunlid A."/>
        </authorList>
    </citation>
    <scope>NUCLEOTIDE SEQUENCE [LARGE SCALE GENOMIC DNA]</scope>
    <source>
        <strain evidence="2 3">CBS 291.85</strain>
    </source>
</reference>
<proteinExistence type="predicted"/>
<protein>
    <submittedName>
        <fullName evidence="2">Uncharacterized protein</fullName>
    </submittedName>
</protein>
<gene>
    <name evidence="2" type="ORF">D9758_017143</name>
</gene>
<name>A0A8H5BT72_9AGAR</name>
<evidence type="ECO:0000313" key="2">
    <source>
        <dbReference type="EMBL" id="KAF5329120.1"/>
    </source>
</evidence>
<comment type="caution">
    <text evidence="2">The sequence shown here is derived from an EMBL/GenBank/DDBJ whole genome shotgun (WGS) entry which is preliminary data.</text>
</comment>
<organism evidence="2 3">
    <name type="scientific">Tetrapyrgos nigripes</name>
    <dbReference type="NCBI Taxonomy" id="182062"/>
    <lineage>
        <taxon>Eukaryota</taxon>
        <taxon>Fungi</taxon>
        <taxon>Dikarya</taxon>
        <taxon>Basidiomycota</taxon>
        <taxon>Agaricomycotina</taxon>
        <taxon>Agaricomycetes</taxon>
        <taxon>Agaricomycetidae</taxon>
        <taxon>Agaricales</taxon>
        <taxon>Marasmiineae</taxon>
        <taxon>Marasmiaceae</taxon>
        <taxon>Tetrapyrgos</taxon>
    </lineage>
</organism>
<evidence type="ECO:0000313" key="3">
    <source>
        <dbReference type="Proteomes" id="UP000559256"/>
    </source>
</evidence>
<feature type="region of interest" description="Disordered" evidence="1">
    <location>
        <begin position="28"/>
        <end position="47"/>
    </location>
</feature>